<keyword evidence="2" id="KW-0418">Kinase</keyword>
<dbReference type="Gene3D" id="3.40.50.300">
    <property type="entry name" value="P-loop containing nucleotide triphosphate hydrolases"/>
    <property type="match status" value="1"/>
</dbReference>
<dbReference type="InterPro" id="IPR027417">
    <property type="entry name" value="P-loop_NTPase"/>
</dbReference>
<evidence type="ECO:0000313" key="3">
    <source>
        <dbReference type="Proteomes" id="UP000186455"/>
    </source>
</evidence>
<protein>
    <submittedName>
        <fullName evidence="2">Kinase</fullName>
    </submittedName>
</protein>
<dbReference type="STRING" id="1048205.AB852_14025"/>
<dbReference type="GO" id="GO:0016301">
    <property type="term" value="F:kinase activity"/>
    <property type="evidence" value="ECO:0007669"/>
    <property type="project" value="UniProtKB-KW"/>
</dbReference>
<comment type="caution">
    <text evidence="2">The sequence shown here is derived from an EMBL/GenBank/DDBJ whole genome shotgun (WGS) entry which is preliminary data.</text>
</comment>
<reference evidence="2 3" key="1">
    <citation type="submission" date="2015-06" db="EMBL/GenBank/DDBJ databases">
        <title>Cloning and characterization of the uncialamcin biosynthetic gene cluster.</title>
        <authorList>
            <person name="Yan X."/>
            <person name="Huang T."/>
            <person name="Ge H."/>
            <person name="Shen B."/>
        </authorList>
    </citation>
    <scope>NUCLEOTIDE SEQUENCE [LARGE SCALE GENOMIC DNA]</scope>
    <source>
        <strain evidence="2 3">DCA2648</strain>
    </source>
</reference>
<sequence>MTTASRAQLIVLRGNSATGKTSVAAGVRERYGRGVAVVGQDTLRRDVLRERDIPGGANVGLVGLTVRYALEHGFHTVLEGILYVGHYGDMLAGLLPEHPQCSHCSYFDVPFEQTLERHATKPIASEVGEAQLSEWYRPLDLLPGGVETMISATSTLDETVDRVMRASVLTAHPSAPNAVDGSAGTANRTPR</sequence>
<organism evidence="2 3">
    <name type="scientific">Streptomyces uncialis</name>
    <dbReference type="NCBI Taxonomy" id="1048205"/>
    <lineage>
        <taxon>Bacteria</taxon>
        <taxon>Bacillati</taxon>
        <taxon>Actinomycetota</taxon>
        <taxon>Actinomycetes</taxon>
        <taxon>Kitasatosporales</taxon>
        <taxon>Streptomycetaceae</taxon>
        <taxon>Streptomyces</taxon>
    </lineage>
</organism>
<dbReference type="SUPFAM" id="SSF52540">
    <property type="entry name" value="P-loop containing nucleoside triphosphate hydrolases"/>
    <property type="match status" value="1"/>
</dbReference>
<keyword evidence="3" id="KW-1185">Reference proteome</keyword>
<accession>A0A1Q4V929</accession>
<dbReference type="AlphaFoldDB" id="A0A1Q4V929"/>
<gene>
    <name evidence="2" type="ORF">AB852_14025</name>
</gene>
<dbReference type="RefSeq" id="WP_073789102.1">
    <property type="nucleotide sequence ID" value="NZ_LFBV01000003.1"/>
</dbReference>
<proteinExistence type="predicted"/>
<evidence type="ECO:0000256" key="1">
    <source>
        <dbReference type="SAM" id="MobiDB-lite"/>
    </source>
</evidence>
<feature type="region of interest" description="Disordered" evidence="1">
    <location>
        <begin position="171"/>
        <end position="191"/>
    </location>
</feature>
<keyword evidence="2" id="KW-0808">Transferase</keyword>
<evidence type="ECO:0000313" key="2">
    <source>
        <dbReference type="EMBL" id="OKH94259.1"/>
    </source>
</evidence>
<dbReference type="EMBL" id="LFBV01000003">
    <property type="protein sequence ID" value="OKH94259.1"/>
    <property type="molecule type" value="Genomic_DNA"/>
</dbReference>
<dbReference type="Proteomes" id="UP000186455">
    <property type="component" value="Unassembled WGS sequence"/>
</dbReference>
<name>A0A1Q4V929_9ACTN</name>